<dbReference type="PANTHER" id="PTHR11550:SF0">
    <property type="entry name" value="CTP SYNTHASE-RELATED"/>
    <property type="match status" value="1"/>
</dbReference>
<evidence type="ECO:0000256" key="12">
    <source>
        <dbReference type="HAMAP-Rule" id="MF_01227"/>
    </source>
</evidence>
<dbReference type="GO" id="GO:0046872">
    <property type="term" value="F:metal ion binding"/>
    <property type="evidence" value="ECO:0007669"/>
    <property type="project" value="UniProtKB-KW"/>
</dbReference>
<dbReference type="RefSeq" id="WP_188380210.1">
    <property type="nucleotide sequence ID" value="NZ_BMDI01000001.1"/>
</dbReference>
<feature type="binding site" evidence="12">
    <location>
        <position position="139"/>
    </location>
    <ligand>
        <name>Mg(2+)</name>
        <dbReference type="ChEBI" id="CHEBI:18420"/>
    </ligand>
</feature>
<dbReference type="InterPro" id="IPR033828">
    <property type="entry name" value="GATase1_CTP_Synthase"/>
</dbReference>
<dbReference type="GO" id="GO:0005829">
    <property type="term" value="C:cytosol"/>
    <property type="evidence" value="ECO:0007669"/>
    <property type="project" value="TreeGrafter"/>
</dbReference>
<dbReference type="NCBIfam" id="NF003792">
    <property type="entry name" value="PRK05380.1"/>
    <property type="match status" value="1"/>
</dbReference>
<feature type="binding site" evidence="12">
    <location>
        <position position="240"/>
    </location>
    <ligand>
        <name>ATP</name>
        <dbReference type="ChEBI" id="CHEBI:30616"/>
    </ligand>
</feature>
<organism evidence="15 16">
    <name type="scientific">Oxalicibacterium faecigallinarum</name>
    <dbReference type="NCBI Taxonomy" id="573741"/>
    <lineage>
        <taxon>Bacteria</taxon>
        <taxon>Pseudomonadati</taxon>
        <taxon>Pseudomonadota</taxon>
        <taxon>Betaproteobacteria</taxon>
        <taxon>Burkholderiales</taxon>
        <taxon>Oxalobacteraceae</taxon>
        <taxon>Oxalicibacterium</taxon>
    </lineage>
</organism>
<feature type="active site" evidence="12">
    <location>
        <position position="518"/>
    </location>
</feature>
<feature type="binding site" evidence="12">
    <location>
        <position position="222"/>
    </location>
    <ligand>
        <name>UTP</name>
        <dbReference type="ChEBI" id="CHEBI:46398"/>
    </ligand>
</feature>
<comment type="function">
    <text evidence="11 12">Catalyzes the ATP-dependent amination of UTP to CTP with either L-glutamine or ammonia as the source of nitrogen. Regulates intracellular CTP levels through interactions with the four ribonucleotide triphosphates.</text>
</comment>
<feature type="binding site" evidence="12">
    <location>
        <position position="13"/>
    </location>
    <ligand>
        <name>UTP</name>
        <dbReference type="ChEBI" id="CHEBI:46398"/>
    </ligand>
</feature>
<dbReference type="HAMAP" id="MF_01227">
    <property type="entry name" value="PyrG"/>
    <property type="match status" value="1"/>
</dbReference>
<comment type="catalytic activity">
    <reaction evidence="10 12">
        <text>UTP + L-glutamine + ATP + H2O = CTP + L-glutamate + ADP + phosphate + 2 H(+)</text>
        <dbReference type="Rhea" id="RHEA:26426"/>
        <dbReference type="ChEBI" id="CHEBI:15377"/>
        <dbReference type="ChEBI" id="CHEBI:15378"/>
        <dbReference type="ChEBI" id="CHEBI:29985"/>
        <dbReference type="ChEBI" id="CHEBI:30616"/>
        <dbReference type="ChEBI" id="CHEBI:37563"/>
        <dbReference type="ChEBI" id="CHEBI:43474"/>
        <dbReference type="ChEBI" id="CHEBI:46398"/>
        <dbReference type="ChEBI" id="CHEBI:58359"/>
        <dbReference type="ChEBI" id="CHEBI:456216"/>
        <dbReference type="EC" id="6.3.4.2"/>
    </reaction>
</comment>
<evidence type="ECO:0000256" key="10">
    <source>
        <dbReference type="ARBA" id="ARBA00047781"/>
    </source>
</evidence>
<comment type="catalytic activity">
    <reaction evidence="12">
        <text>L-glutamine + H2O = L-glutamate + NH4(+)</text>
        <dbReference type="Rhea" id="RHEA:15889"/>
        <dbReference type="ChEBI" id="CHEBI:15377"/>
        <dbReference type="ChEBI" id="CHEBI:28938"/>
        <dbReference type="ChEBI" id="CHEBI:29985"/>
        <dbReference type="ChEBI" id="CHEBI:58359"/>
    </reaction>
</comment>
<dbReference type="CDD" id="cd01746">
    <property type="entry name" value="GATase1_CTP_Synthase"/>
    <property type="match status" value="1"/>
</dbReference>
<evidence type="ECO:0000256" key="6">
    <source>
        <dbReference type="ARBA" id="ARBA00022840"/>
    </source>
</evidence>
<comment type="caution">
    <text evidence="12">Lacks conserved residue(s) required for the propagation of feature annotation.</text>
</comment>
<feature type="domain" description="Glutamine amidotransferase" evidence="13">
    <location>
        <begin position="301"/>
        <end position="537"/>
    </location>
</feature>
<dbReference type="GO" id="GO:0005524">
    <property type="term" value="F:ATP binding"/>
    <property type="evidence" value="ECO:0007669"/>
    <property type="project" value="UniProtKB-KW"/>
</dbReference>
<dbReference type="Proteomes" id="UP000642180">
    <property type="component" value="Unassembled WGS sequence"/>
</dbReference>
<evidence type="ECO:0000256" key="7">
    <source>
        <dbReference type="ARBA" id="ARBA00022842"/>
    </source>
</evidence>
<gene>
    <name evidence="12 15" type="primary">pyrG</name>
    <name evidence="15" type="ORF">GCM10008066_10510</name>
</gene>
<feature type="binding site" evidence="12">
    <location>
        <begin position="14"/>
        <end position="19"/>
    </location>
    <ligand>
        <name>ATP</name>
        <dbReference type="ChEBI" id="CHEBI:30616"/>
    </ligand>
</feature>
<evidence type="ECO:0000259" key="14">
    <source>
        <dbReference type="Pfam" id="PF06418"/>
    </source>
</evidence>
<dbReference type="GO" id="GO:0044210">
    <property type="term" value="P:'de novo' CTP biosynthetic process"/>
    <property type="evidence" value="ECO:0007669"/>
    <property type="project" value="UniProtKB-UniRule"/>
</dbReference>
<dbReference type="SUPFAM" id="SSF52317">
    <property type="entry name" value="Class I glutamine amidotransferase-like"/>
    <property type="match status" value="1"/>
</dbReference>
<protein>
    <recommendedName>
        <fullName evidence="12">CTP synthase</fullName>
        <ecNumber evidence="12">6.3.4.2</ecNumber>
    </recommendedName>
    <alternativeName>
        <fullName evidence="12">Cytidine 5'-triphosphate synthase</fullName>
    </alternativeName>
    <alternativeName>
        <fullName evidence="12">Cytidine triphosphate synthetase</fullName>
        <shortName evidence="12">CTP synthetase</shortName>
        <shortName evidence="12">CTPS</shortName>
    </alternativeName>
    <alternativeName>
        <fullName evidence="12">UTP--ammonia ligase</fullName>
    </alternativeName>
</protein>
<keyword evidence="5 12" id="KW-0547">Nucleotide-binding</keyword>
<feature type="binding site" evidence="12">
    <location>
        <position position="222"/>
    </location>
    <ligand>
        <name>CTP</name>
        <dbReference type="ChEBI" id="CHEBI:37563"/>
        <note>allosteric inhibitor</note>
    </ligand>
</feature>
<comment type="catalytic activity">
    <reaction evidence="12">
        <text>UTP + NH4(+) + ATP = CTP + ADP + phosphate + 2 H(+)</text>
        <dbReference type="Rhea" id="RHEA:16597"/>
        <dbReference type="ChEBI" id="CHEBI:15378"/>
        <dbReference type="ChEBI" id="CHEBI:28938"/>
        <dbReference type="ChEBI" id="CHEBI:30616"/>
        <dbReference type="ChEBI" id="CHEBI:37563"/>
        <dbReference type="ChEBI" id="CHEBI:43474"/>
        <dbReference type="ChEBI" id="CHEBI:46398"/>
        <dbReference type="ChEBI" id="CHEBI:456216"/>
    </reaction>
</comment>
<proteinExistence type="inferred from homology"/>
<feature type="binding site" evidence="12">
    <location>
        <begin position="146"/>
        <end position="148"/>
    </location>
    <ligand>
        <name>CTP</name>
        <dbReference type="ChEBI" id="CHEBI:37563"/>
        <note>allosteric inhibitor</note>
    </ligand>
</feature>
<feature type="binding site" evidence="12">
    <location>
        <position position="13"/>
    </location>
    <ligand>
        <name>CTP</name>
        <dbReference type="ChEBI" id="CHEBI:37563"/>
        <note>allosteric inhibitor</note>
    </ligand>
</feature>
<evidence type="ECO:0000256" key="8">
    <source>
        <dbReference type="ARBA" id="ARBA00022962"/>
    </source>
</evidence>
<feature type="binding site" evidence="12">
    <location>
        <position position="71"/>
    </location>
    <ligand>
        <name>ATP</name>
        <dbReference type="ChEBI" id="CHEBI:30616"/>
    </ligand>
</feature>
<dbReference type="GO" id="GO:0019856">
    <property type="term" value="P:pyrimidine nucleobase biosynthetic process"/>
    <property type="evidence" value="ECO:0007669"/>
    <property type="project" value="TreeGrafter"/>
</dbReference>
<comment type="miscellaneous">
    <text evidence="12">CTPSs have evolved a hybrid strategy for distinguishing between UTP and CTP. The overlapping regions of the product feedback inhibitory and substrate sites recognize a common feature in both compounds, the triphosphate moiety. To differentiate isosteric substrate and product pyrimidine rings, an additional pocket far from the expected kinase/ligase catalytic site, specifically recognizes the cytosine and ribose portions of the product inhibitor.</text>
</comment>
<keyword evidence="7 12" id="KW-0460">Magnesium</keyword>
<keyword evidence="8 12" id="KW-0315">Glutamine amidotransferase</keyword>
<dbReference type="AlphaFoldDB" id="A0A8J3AQ25"/>
<dbReference type="Gene3D" id="3.40.50.300">
    <property type="entry name" value="P-loop containing nucleotide triphosphate hydrolases"/>
    <property type="match status" value="1"/>
</dbReference>
<dbReference type="EC" id="6.3.4.2" evidence="12"/>
<comment type="caution">
    <text evidence="15">The sequence shown here is derived from an EMBL/GenBank/DDBJ whole genome shotgun (WGS) entry which is preliminary data.</text>
</comment>
<evidence type="ECO:0000256" key="9">
    <source>
        <dbReference type="ARBA" id="ARBA00022975"/>
    </source>
</evidence>
<evidence type="ECO:0000259" key="13">
    <source>
        <dbReference type="Pfam" id="PF00117"/>
    </source>
</evidence>
<reference evidence="16" key="1">
    <citation type="journal article" date="2019" name="Int. J. Syst. Evol. Microbiol.">
        <title>The Global Catalogue of Microorganisms (GCM) 10K type strain sequencing project: providing services to taxonomists for standard genome sequencing and annotation.</title>
        <authorList>
            <consortium name="The Broad Institute Genomics Platform"/>
            <consortium name="The Broad Institute Genome Sequencing Center for Infectious Disease"/>
            <person name="Wu L."/>
            <person name="Ma J."/>
        </authorList>
    </citation>
    <scope>NUCLEOTIDE SEQUENCE [LARGE SCALE GENOMIC DNA]</scope>
    <source>
        <strain evidence="16">CCM 2767</strain>
    </source>
</reference>
<name>A0A8J3AQ25_9BURK</name>
<dbReference type="GO" id="GO:0042802">
    <property type="term" value="F:identical protein binding"/>
    <property type="evidence" value="ECO:0007669"/>
    <property type="project" value="TreeGrafter"/>
</dbReference>
<keyword evidence="4 12" id="KW-0479">Metal-binding</keyword>
<dbReference type="InterPro" id="IPR029062">
    <property type="entry name" value="Class_I_gatase-like"/>
</dbReference>
<dbReference type="InterPro" id="IPR017456">
    <property type="entry name" value="CTP_synthase_N"/>
</dbReference>
<keyword evidence="9 12" id="KW-0665">Pyrimidine biosynthesis</keyword>
<dbReference type="EMBL" id="BMDI01000001">
    <property type="protein sequence ID" value="GGI17744.1"/>
    <property type="molecule type" value="Genomic_DNA"/>
</dbReference>
<feature type="binding site" evidence="12">
    <location>
        <begin position="186"/>
        <end position="191"/>
    </location>
    <ligand>
        <name>UTP</name>
        <dbReference type="ChEBI" id="CHEBI:46398"/>
    </ligand>
</feature>
<feature type="binding site" evidence="12">
    <location>
        <position position="402"/>
    </location>
    <ligand>
        <name>L-glutamine</name>
        <dbReference type="ChEBI" id="CHEBI:58359"/>
    </ligand>
</feature>
<evidence type="ECO:0000256" key="4">
    <source>
        <dbReference type="ARBA" id="ARBA00022723"/>
    </source>
</evidence>
<keyword evidence="3 12" id="KW-0436">Ligase</keyword>
<accession>A0A8J3AQ25</accession>
<dbReference type="Pfam" id="PF06418">
    <property type="entry name" value="CTP_synth_N"/>
    <property type="match status" value="1"/>
</dbReference>
<evidence type="ECO:0000256" key="11">
    <source>
        <dbReference type="ARBA" id="ARBA00059148"/>
    </source>
</evidence>
<sequence>MTKFVFVTGGVVSSLGKGIAAASLAAILESRGLKVTLLKLDPYINVDPGTMSPFQHGEVFVTEDGAETDLDLGHYERFITAKMRKVNNFTTGQIYESVIRKERRGEYLGKTVQVIPHITNEIQDYIYRGAEGFDVALVEIGGTVGDIESLPFLEAARQLSLRAGKNATAFIHLTLVPYIASAGELKTKPTQHSVQKLREIGIFPDALLCRADRRIPDDERSKISLFSNVQEEAVISVWDADTIYKIPQMLLDQGLDRIVCEKLGLSPAPADLSMWSKLVHTLENPKHNVTIGMVGKYVDLTESYKSLTEALRHAGIHTESQVNIEYLDSEEIETNGPQCLAKYDAILVPGGFGKRGVEGKIAAARFARENKIPYLGICLGMQVALIEYARHMAGLTKANSTEFDPDTEQPVVALINEWQNHDGKVERRDANSDLGGTMRLGAQTCDVKPGTLAAEIYGDKVTERHRHRYEANNHYLGRVEEAGLVVAARTPTESLCEIMELPREGSNSHPWYVGVQYHPEFQSTPRDGHPLFISFIKAALGHQQKAKA</sequence>
<feature type="binding site" evidence="12">
    <location>
        <begin position="186"/>
        <end position="191"/>
    </location>
    <ligand>
        <name>CTP</name>
        <dbReference type="ChEBI" id="CHEBI:37563"/>
        <note>allosteric inhibitor</note>
    </ligand>
</feature>
<dbReference type="GO" id="GO:0003883">
    <property type="term" value="F:CTP synthase activity"/>
    <property type="evidence" value="ECO:0007669"/>
    <property type="project" value="UniProtKB-UniRule"/>
</dbReference>
<dbReference type="InterPro" id="IPR017926">
    <property type="entry name" value="GATASE"/>
</dbReference>
<feature type="domain" description="CTP synthase N-terminal" evidence="14">
    <location>
        <begin position="3"/>
        <end position="265"/>
    </location>
</feature>
<evidence type="ECO:0000256" key="3">
    <source>
        <dbReference type="ARBA" id="ARBA00022598"/>
    </source>
</evidence>
<keyword evidence="6 12" id="KW-0067">ATP-binding</keyword>
<feature type="binding site" evidence="12">
    <location>
        <position position="468"/>
    </location>
    <ligand>
        <name>L-glutamine</name>
        <dbReference type="ChEBI" id="CHEBI:58359"/>
    </ligand>
</feature>
<dbReference type="InterPro" id="IPR004468">
    <property type="entry name" value="CTP_synthase"/>
</dbReference>
<evidence type="ECO:0000313" key="15">
    <source>
        <dbReference type="EMBL" id="GGI17744.1"/>
    </source>
</evidence>
<dbReference type="Gene3D" id="3.40.50.880">
    <property type="match status" value="1"/>
</dbReference>
<comment type="similarity">
    <text evidence="2 12">Belongs to the CTP synthase family.</text>
</comment>
<feature type="binding site" evidence="12">
    <location>
        <begin position="379"/>
        <end position="382"/>
    </location>
    <ligand>
        <name>L-glutamine</name>
        <dbReference type="ChEBI" id="CHEBI:58359"/>
    </ligand>
</feature>
<keyword evidence="16" id="KW-1185">Reference proteome</keyword>
<dbReference type="SUPFAM" id="SSF52540">
    <property type="entry name" value="P-loop containing nucleoside triphosphate hydrolases"/>
    <property type="match status" value="1"/>
</dbReference>
<comment type="subunit">
    <text evidence="12">Homotetramer.</text>
</comment>
<dbReference type="PROSITE" id="PS51273">
    <property type="entry name" value="GATASE_TYPE_1"/>
    <property type="match status" value="1"/>
</dbReference>
<dbReference type="GO" id="GO:0097268">
    <property type="term" value="C:cytoophidium"/>
    <property type="evidence" value="ECO:0007669"/>
    <property type="project" value="UniProtKB-ARBA"/>
</dbReference>
<dbReference type="InterPro" id="IPR027417">
    <property type="entry name" value="P-loop_NTPase"/>
</dbReference>
<dbReference type="FunFam" id="3.40.50.880:FF:000002">
    <property type="entry name" value="CTP synthase"/>
    <property type="match status" value="1"/>
</dbReference>
<evidence type="ECO:0000256" key="2">
    <source>
        <dbReference type="ARBA" id="ARBA00007533"/>
    </source>
</evidence>
<evidence type="ECO:0000313" key="16">
    <source>
        <dbReference type="Proteomes" id="UP000642180"/>
    </source>
</evidence>
<dbReference type="PANTHER" id="PTHR11550">
    <property type="entry name" value="CTP SYNTHASE"/>
    <property type="match status" value="1"/>
</dbReference>
<feature type="region of interest" description="Amidoligase domain" evidence="12">
    <location>
        <begin position="1"/>
        <end position="265"/>
    </location>
</feature>
<comment type="activity regulation">
    <text evidence="12">Allosterically activated by GTP, when glutamine is the substrate; GTP has no effect on the reaction when ammonia is the substrate. The allosteric effector GTP functions by stabilizing the protein conformation that binds the tetrahedral intermediate(s) formed during glutamine hydrolysis. Inhibited by the product CTP, via allosteric rather than competitive inhibition.</text>
</comment>
<comment type="pathway">
    <text evidence="1 12">Pyrimidine metabolism; CTP biosynthesis via de novo pathway; CTP from UDP: step 2/2.</text>
</comment>
<feature type="active site" description="Nucleophile; for glutamine hydrolysis" evidence="12">
    <location>
        <position position="378"/>
    </location>
</feature>
<feature type="binding site" evidence="12">
    <location>
        <position position="351"/>
    </location>
    <ligand>
        <name>L-glutamine</name>
        <dbReference type="ChEBI" id="CHEBI:58359"/>
    </ligand>
</feature>
<evidence type="ECO:0000256" key="1">
    <source>
        <dbReference type="ARBA" id="ARBA00005171"/>
    </source>
</evidence>
<evidence type="ECO:0000256" key="5">
    <source>
        <dbReference type="ARBA" id="ARBA00022741"/>
    </source>
</evidence>
<dbReference type="UniPathway" id="UPA00159">
    <property type="reaction ID" value="UER00277"/>
</dbReference>
<feature type="active site" evidence="12">
    <location>
        <position position="520"/>
    </location>
</feature>
<dbReference type="Pfam" id="PF00117">
    <property type="entry name" value="GATase"/>
    <property type="match status" value="1"/>
</dbReference>
<dbReference type="FunFam" id="3.40.50.300:FF:000009">
    <property type="entry name" value="CTP synthase"/>
    <property type="match status" value="1"/>
</dbReference>
<feature type="binding site" evidence="12">
    <location>
        <position position="71"/>
    </location>
    <ligand>
        <name>Mg(2+)</name>
        <dbReference type="ChEBI" id="CHEBI:18420"/>
    </ligand>
</feature>
<dbReference type="NCBIfam" id="TIGR00337">
    <property type="entry name" value="PyrG"/>
    <property type="match status" value="1"/>
</dbReference>
<dbReference type="CDD" id="cd03113">
    <property type="entry name" value="CTPS_N"/>
    <property type="match status" value="1"/>
</dbReference>